<accession>A0A0A9GS47</accession>
<protein>
    <submittedName>
        <fullName evidence="2">Uncharacterized protein</fullName>
    </submittedName>
</protein>
<reference evidence="2" key="1">
    <citation type="submission" date="2014-09" db="EMBL/GenBank/DDBJ databases">
        <authorList>
            <person name="Magalhaes I.L.F."/>
            <person name="Oliveira U."/>
            <person name="Santos F.R."/>
            <person name="Vidigal T.H.D.A."/>
            <person name="Brescovit A.D."/>
            <person name="Santos A.J."/>
        </authorList>
    </citation>
    <scope>NUCLEOTIDE SEQUENCE</scope>
    <source>
        <tissue evidence="2">Shoot tissue taken approximately 20 cm above the soil surface</tissue>
    </source>
</reference>
<name>A0A0A9GS47_ARUDO</name>
<sequence>MFNPHWYQQLTICERITMHPRALARKRGSSKSHEQPNAGKNRRRHLLRQREGRFPPSRYLFRPTFPRIPWSQSHTTRKRRRDECLCNLKWFEICGRISA</sequence>
<dbReference type="EMBL" id="GBRH01172520">
    <property type="protein sequence ID" value="JAE25376.1"/>
    <property type="molecule type" value="Transcribed_RNA"/>
</dbReference>
<evidence type="ECO:0000313" key="2">
    <source>
        <dbReference type="EMBL" id="JAE25376.1"/>
    </source>
</evidence>
<evidence type="ECO:0000256" key="1">
    <source>
        <dbReference type="SAM" id="MobiDB-lite"/>
    </source>
</evidence>
<reference evidence="2" key="2">
    <citation type="journal article" date="2015" name="Data Brief">
        <title>Shoot transcriptome of the giant reed, Arundo donax.</title>
        <authorList>
            <person name="Barrero R.A."/>
            <person name="Guerrero F.D."/>
            <person name="Moolhuijzen P."/>
            <person name="Goolsby J.A."/>
            <person name="Tidwell J."/>
            <person name="Bellgard S.E."/>
            <person name="Bellgard M.I."/>
        </authorList>
    </citation>
    <scope>NUCLEOTIDE SEQUENCE</scope>
    <source>
        <tissue evidence="2">Shoot tissue taken approximately 20 cm above the soil surface</tissue>
    </source>
</reference>
<proteinExistence type="predicted"/>
<feature type="region of interest" description="Disordered" evidence="1">
    <location>
        <begin position="21"/>
        <end position="53"/>
    </location>
</feature>
<organism evidence="2">
    <name type="scientific">Arundo donax</name>
    <name type="common">Giant reed</name>
    <name type="synonym">Donax arundinaceus</name>
    <dbReference type="NCBI Taxonomy" id="35708"/>
    <lineage>
        <taxon>Eukaryota</taxon>
        <taxon>Viridiplantae</taxon>
        <taxon>Streptophyta</taxon>
        <taxon>Embryophyta</taxon>
        <taxon>Tracheophyta</taxon>
        <taxon>Spermatophyta</taxon>
        <taxon>Magnoliopsida</taxon>
        <taxon>Liliopsida</taxon>
        <taxon>Poales</taxon>
        <taxon>Poaceae</taxon>
        <taxon>PACMAD clade</taxon>
        <taxon>Arundinoideae</taxon>
        <taxon>Arundineae</taxon>
        <taxon>Arundo</taxon>
    </lineage>
</organism>
<dbReference type="AlphaFoldDB" id="A0A0A9GS47"/>